<proteinExistence type="predicted"/>
<dbReference type="Pfam" id="PF01734">
    <property type="entry name" value="Patatin"/>
    <property type="match status" value="1"/>
</dbReference>
<keyword evidence="3 4" id="KW-0443">Lipid metabolism</keyword>
<name>A0ABS1HMP9_9BACT</name>
<keyword evidence="2 4" id="KW-0442">Lipid degradation</keyword>
<keyword evidence="1 4" id="KW-0378">Hydrolase</keyword>
<dbReference type="InterPro" id="IPR002641">
    <property type="entry name" value="PNPLA_dom"/>
</dbReference>
<feature type="short sequence motif" description="GXSXG" evidence="4">
    <location>
        <begin position="39"/>
        <end position="43"/>
    </location>
</feature>
<dbReference type="Gene3D" id="3.40.1090.10">
    <property type="entry name" value="Cytosolic phospholipase A2 catalytic domain"/>
    <property type="match status" value="1"/>
</dbReference>
<feature type="active site" description="Nucleophile" evidence="4">
    <location>
        <position position="41"/>
    </location>
</feature>
<organism evidence="6 7">
    <name type="scientific">Carboxylicivirga marina</name>
    <dbReference type="NCBI Taxonomy" id="2800988"/>
    <lineage>
        <taxon>Bacteria</taxon>
        <taxon>Pseudomonadati</taxon>
        <taxon>Bacteroidota</taxon>
        <taxon>Bacteroidia</taxon>
        <taxon>Marinilabiliales</taxon>
        <taxon>Marinilabiliaceae</taxon>
        <taxon>Carboxylicivirga</taxon>
    </lineage>
</organism>
<evidence type="ECO:0000313" key="7">
    <source>
        <dbReference type="Proteomes" id="UP000605676"/>
    </source>
</evidence>
<evidence type="ECO:0000256" key="4">
    <source>
        <dbReference type="PROSITE-ProRule" id="PRU01161"/>
    </source>
</evidence>
<evidence type="ECO:0000259" key="5">
    <source>
        <dbReference type="PROSITE" id="PS51635"/>
    </source>
</evidence>
<reference evidence="6 7" key="1">
    <citation type="submission" date="2021-01" db="EMBL/GenBank/DDBJ databases">
        <title>Carboxyliciviraga sp.nov., isolated from coastal sediments.</title>
        <authorList>
            <person name="Lu D."/>
            <person name="Zhang T."/>
        </authorList>
    </citation>
    <scope>NUCLEOTIDE SEQUENCE [LARGE SCALE GENOMIC DNA]</scope>
    <source>
        <strain evidence="6 7">N1Y132</strain>
    </source>
</reference>
<dbReference type="RefSeq" id="WP_200465775.1">
    <property type="nucleotide sequence ID" value="NZ_JAENRR010000036.1"/>
</dbReference>
<evidence type="ECO:0000256" key="2">
    <source>
        <dbReference type="ARBA" id="ARBA00022963"/>
    </source>
</evidence>
<evidence type="ECO:0000256" key="3">
    <source>
        <dbReference type="ARBA" id="ARBA00023098"/>
    </source>
</evidence>
<feature type="domain" description="PNPLA" evidence="5">
    <location>
        <begin position="8"/>
        <end position="168"/>
    </location>
</feature>
<dbReference type="InterPro" id="IPR050301">
    <property type="entry name" value="NTE"/>
</dbReference>
<comment type="caution">
    <text evidence="6">The sequence shown here is derived from an EMBL/GenBank/DDBJ whole genome shotgun (WGS) entry which is preliminary data.</text>
</comment>
<dbReference type="InterPro" id="IPR016035">
    <property type="entry name" value="Acyl_Trfase/lysoPLipase"/>
</dbReference>
<dbReference type="SUPFAM" id="SSF52151">
    <property type="entry name" value="FabD/lysophospholipase-like"/>
    <property type="match status" value="1"/>
</dbReference>
<accession>A0ABS1HMP9</accession>
<protein>
    <submittedName>
        <fullName evidence="6">Patatin-like phospholipase family protein</fullName>
    </submittedName>
</protein>
<dbReference type="Proteomes" id="UP000605676">
    <property type="component" value="Unassembled WGS sequence"/>
</dbReference>
<evidence type="ECO:0000256" key="1">
    <source>
        <dbReference type="ARBA" id="ARBA00022801"/>
    </source>
</evidence>
<dbReference type="PANTHER" id="PTHR14226">
    <property type="entry name" value="NEUROPATHY TARGET ESTERASE/SWISS CHEESE D.MELANOGASTER"/>
    <property type="match status" value="1"/>
</dbReference>
<dbReference type="EMBL" id="JAENRR010000036">
    <property type="protein sequence ID" value="MBK3518548.1"/>
    <property type="molecule type" value="Genomic_DNA"/>
</dbReference>
<gene>
    <name evidence="6" type="ORF">JIV24_14480</name>
</gene>
<evidence type="ECO:0000313" key="6">
    <source>
        <dbReference type="EMBL" id="MBK3518548.1"/>
    </source>
</evidence>
<dbReference type="PROSITE" id="PS51635">
    <property type="entry name" value="PNPLA"/>
    <property type="match status" value="1"/>
</dbReference>
<keyword evidence="7" id="KW-1185">Reference proteome</keyword>
<feature type="short sequence motif" description="DGA/G" evidence="4">
    <location>
        <begin position="155"/>
        <end position="157"/>
    </location>
</feature>
<sequence>MKQKTVSLVLGSGGARGLAHIGIIRWMEEHNYQIKAISGCSIGSVIGGIYASDQLDKFEEWVDNLDIIDIASYMDISWGVSGLIKGDKLINKLKEMLGDCTIEELPIKYTAVAADVKNEKEIWLSKGNLFDAIRASISLPLFLTPIVIDGVELIDGGVLNPIPIAPVFSDNTDLIIAVNLGAKPASDKLVHKPTEPSNGFSLLNKSVKATKGNQSGMYEIADSAFDAMQNTIARQKLAAYPPDYLIEIERNACGTLDFHRAEEKIELGYKKADELLKDLKS</sequence>
<dbReference type="PANTHER" id="PTHR14226:SF76">
    <property type="entry name" value="NTE FAMILY PROTEIN RSSA"/>
    <property type="match status" value="1"/>
</dbReference>
<comment type="caution">
    <text evidence="4">Lacks conserved residue(s) required for the propagation of feature annotation.</text>
</comment>
<feature type="active site" description="Proton acceptor" evidence="4">
    <location>
        <position position="155"/>
    </location>
</feature>